<keyword evidence="5" id="KW-0449">Lipoprotein</keyword>
<dbReference type="RefSeq" id="WP_087078008.1">
    <property type="nucleotide sequence ID" value="NZ_CP020809.1"/>
</dbReference>
<dbReference type="Proteomes" id="UP000195331">
    <property type="component" value="Chromosome"/>
</dbReference>
<protein>
    <recommendedName>
        <fullName evidence="10">Lipoprotein LpqH</fullName>
    </recommendedName>
</protein>
<organism evidence="8 9">
    <name type="scientific">Mycobacterium dioxanotrophicus</name>
    <dbReference type="NCBI Taxonomy" id="482462"/>
    <lineage>
        <taxon>Bacteria</taxon>
        <taxon>Bacillati</taxon>
        <taxon>Actinomycetota</taxon>
        <taxon>Actinomycetes</taxon>
        <taxon>Mycobacteriales</taxon>
        <taxon>Mycobacteriaceae</taxon>
        <taxon>Mycobacterium</taxon>
    </lineage>
</organism>
<gene>
    <name evidence="8" type="ORF">BTO20_20195</name>
</gene>
<evidence type="ECO:0000313" key="8">
    <source>
        <dbReference type="EMBL" id="ART70550.1"/>
    </source>
</evidence>
<keyword evidence="9" id="KW-1185">Reference proteome</keyword>
<keyword evidence="1" id="KW-1003">Cell membrane</keyword>
<dbReference type="InterPro" id="IPR008691">
    <property type="entry name" value="LpqH"/>
</dbReference>
<evidence type="ECO:0000256" key="3">
    <source>
        <dbReference type="ARBA" id="ARBA00023136"/>
    </source>
</evidence>
<dbReference type="EMBL" id="CP020809">
    <property type="protein sequence ID" value="ART70550.1"/>
    <property type="molecule type" value="Genomic_DNA"/>
</dbReference>
<dbReference type="GO" id="GO:0016020">
    <property type="term" value="C:membrane"/>
    <property type="evidence" value="ECO:0007669"/>
    <property type="project" value="InterPro"/>
</dbReference>
<sequence length="169" mass="16616">MIDSSPGSCRYGIKKVGSLITAAAVMSAAVAAGCGAEPAPVAGDVPSRTSRTAAPGPSAATVSVGGATLDIEPTVACSTDGGKVHIVIGTGKPKITATLTDAHEPIVEQVDLGTVDGVTLRYASDVAGSDAVASRSNDAFTVRGSAAVVESDGSTTTVVRSFVITVLCP</sequence>
<dbReference type="KEGG" id="mdx:BTO20_20195"/>
<reference evidence="8 9" key="1">
    <citation type="submission" date="2017-04" db="EMBL/GenBank/DDBJ databases">
        <title>Whole Genome Sequence of 1,4-Dioxane Degrading Bacterium Mycobacterium dioxanotrophicus PH-06.</title>
        <authorList>
            <person name="He Y."/>
        </authorList>
    </citation>
    <scope>NUCLEOTIDE SEQUENCE [LARGE SCALE GENOMIC DNA]</scope>
    <source>
        <strain evidence="8 9">PH-06</strain>
    </source>
</reference>
<name>A0A1Y0C5R8_9MYCO</name>
<accession>A0A1Y0C5R8</accession>
<dbReference type="OrthoDB" id="9934362at2"/>
<keyword evidence="4" id="KW-0564">Palmitate</keyword>
<evidence type="ECO:0008006" key="10">
    <source>
        <dbReference type="Google" id="ProtNLM"/>
    </source>
</evidence>
<feature type="chain" id="PRO_5013299131" description="Lipoprotein LpqH" evidence="7">
    <location>
        <begin position="32"/>
        <end position="169"/>
    </location>
</feature>
<evidence type="ECO:0000256" key="2">
    <source>
        <dbReference type="ARBA" id="ARBA00022729"/>
    </source>
</evidence>
<evidence type="ECO:0000256" key="5">
    <source>
        <dbReference type="ARBA" id="ARBA00023288"/>
    </source>
</evidence>
<keyword evidence="2 7" id="KW-0732">Signal</keyword>
<dbReference type="Pfam" id="PF05481">
    <property type="entry name" value="Myco_19_kDa"/>
    <property type="match status" value="1"/>
</dbReference>
<evidence type="ECO:0000256" key="7">
    <source>
        <dbReference type="SAM" id="SignalP"/>
    </source>
</evidence>
<evidence type="ECO:0000256" key="1">
    <source>
        <dbReference type="ARBA" id="ARBA00022475"/>
    </source>
</evidence>
<proteinExistence type="predicted"/>
<evidence type="ECO:0000256" key="4">
    <source>
        <dbReference type="ARBA" id="ARBA00023139"/>
    </source>
</evidence>
<keyword evidence="3" id="KW-0472">Membrane</keyword>
<feature type="signal peptide" evidence="7">
    <location>
        <begin position="1"/>
        <end position="31"/>
    </location>
</feature>
<evidence type="ECO:0000313" key="9">
    <source>
        <dbReference type="Proteomes" id="UP000195331"/>
    </source>
</evidence>
<dbReference type="AlphaFoldDB" id="A0A1Y0C5R8"/>
<evidence type="ECO:0000256" key="6">
    <source>
        <dbReference type="SAM" id="MobiDB-lite"/>
    </source>
</evidence>
<feature type="region of interest" description="Disordered" evidence="6">
    <location>
        <begin position="39"/>
        <end position="59"/>
    </location>
</feature>